<evidence type="ECO:0000256" key="4">
    <source>
        <dbReference type="ARBA" id="ARBA00023136"/>
    </source>
</evidence>
<keyword evidence="5" id="KW-0564">Palmitate</keyword>
<dbReference type="PANTHER" id="PTHR38038">
    <property type="entry name" value="PENICILLIN-BINDING PROTEIN ACTIVATOR LPOA"/>
    <property type="match status" value="1"/>
</dbReference>
<dbReference type="GO" id="GO:0008360">
    <property type="term" value="P:regulation of cell shape"/>
    <property type="evidence" value="ECO:0007669"/>
    <property type="project" value="UniProtKB-KW"/>
</dbReference>
<dbReference type="Gene3D" id="1.25.40.10">
    <property type="entry name" value="Tetratricopeptide repeat domain"/>
    <property type="match status" value="1"/>
</dbReference>
<evidence type="ECO:0000256" key="5">
    <source>
        <dbReference type="ARBA" id="ARBA00023139"/>
    </source>
</evidence>
<evidence type="ECO:0000256" key="9">
    <source>
        <dbReference type="SAM" id="SignalP"/>
    </source>
</evidence>
<dbReference type="AlphaFoldDB" id="A0A4V2S319"/>
<dbReference type="InterPro" id="IPR028082">
    <property type="entry name" value="Peripla_BP_I"/>
</dbReference>
<feature type="region of interest" description="Disordered" evidence="8">
    <location>
        <begin position="237"/>
        <end position="261"/>
    </location>
</feature>
<name>A0A4V2S319_9GAMM</name>
<gene>
    <name evidence="10" type="ORF">EV148_10186</name>
</gene>
<comment type="caution">
    <text evidence="10">The sequence shown here is derived from an EMBL/GenBank/DDBJ whole genome shotgun (WGS) entry which is preliminary data.</text>
</comment>
<dbReference type="PANTHER" id="PTHR38038:SF1">
    <property type="entry name" value="PENICILLIN-BINDING PROTEIN ACTIVATOR LPOA"/>
    <property type="match status" value="1"/>
</dbReference>
<organism evidence="10 11">
    <name type="scientific">Dokdonella fugitiva</name>
    <dbReference type="NCBI Taxonomy" id="328517"/>
    <lineage>
        <taxon>Bacteria</taxon>
        <taxon>Pseudomonadati</taxon>
        <taxon>Pseudomonadota</taxon>
        <taxon>Gammaproteobacteria</taxon>
        <taxon>Lysobacterales</taxon>
        <taxon>Rhodanobacteraceae</taxon>
        <taxon>Dokdonella</taxon>
    </lineage>
</organism>
<evidence type="ECO:0000256" key="1">
    <source>
        <dbReference type="ARBA" id="ARBA00022729"/>
    </source>
</evidence>
<dbReference type="Proteomes" id="UP000294862">
    <property type="component" value="Unassembled WGS sequence"/>
</dbReference>
<dbReference type="SUPFAM" id="SSF53822">
    <property type="entry name" value="Periplasmic binding protein-like I"/>
    <property type="match status" value="1"/>
</dbReference>
<proteinExistence type="predicted"/>
<feature type="chain" id="PRO_5020502389" description="Penicillin-binding protein activator" evidence="9">
    <location>
        <begin position="31"/>
        <end position="606"/>
    </location>
</feature>
<dbReference type="RefSeq" id="WP_131991816.1">
    <property type="nucleotide sequence ID" value="NZ_SLWQ01000001.1"/>
</dbReference>
<dbReference type="OrthoDB" id="6708821at2"/>
<protein>
    <recommendedName>
        <fullName evidence="12">Penicillin-binding protein activator</fullName>
    </recommendedName>
</protein>
<dbReference type="PROSITE" id="PS51257">
    <property type="entry name" value="PROKAR_LIPOPROTEIN"/>
    <property type="match status" value="1"/>
</dbReference>
<evidence type="ECO:0000256" key="6">
    <source>
        <dbReference type="ARBA" id="ARBA00023237"/>
    </source>
</evidence>
<dbReference type="InterPro" id="IPR011990">
    <property type="entry name" value="TPR-like_helical_dom_sf"/>
</dbReference>
<dbReference type="CDD" id="cd06339">
    <property type="entry name" value="PBP1_YraM_LppC_lipoprotein-like"/>
    <property type="match status" value="1"/>
</dbReference>
<evidence type="ECO:0000256" key="7">
    <source>
        <dbReference type="ARBA" id="ARBA00023288"/>
    </source>
</evidence>
<evidence type="ECO:0000256" key="2">
    <source>
        <dbReference type="ARBA" id="ARBA00022960"/>
    </source>
</evidence>
<dbReference type="Pfam" id="PF04348">
    <property type="entry name" value="LppC"/>
    <property type="match status" value="1"/>
</dbReference>
<keyword evidence="4" id="KW-0472">Membrane</keyword>
<keyword evidence="11" id="KW-1185">Reference proteome</keyword>
<feature type="signal peptide" evidence="9">
    <location>
        <begin position="1"/>
        <end position="30"/>
    </location>
</feature>
<evidence type="ECO:0000313" key="11">
    <source>
        <dbReference type="Proteomes" id="UP000294862"/>
    </source>
</evidence>
<keyword evidence="1 9" id="KW-0732">Signal</keyword>
<keyword evidence="3" id="KW-0573">Peptidoglycan synthesis</keyword>
<keyword evidence="2" id="KW-0133">Cell shape</keyword>
<evidence type="ECO:0000256" key="3">
    <source>
        <dbReference type="ARBA" id="ARBA00022984"/>
    </source>
</evidence>
<keyword evidence="6" id="KW-0998">Cell outer membrane</keyword>
<dbReference type="InterPro" id="IPR007443">
    <property type="entry name" value="LpoA"/>
</dbReference>
<keyword evidence="7" id="KW-0449">Lipoprotein</keyword>
<evidence type="ECO:0000256" key="8">
    <source>
        <dbReference type="SAM" id="MobiDB-lite"/>
    </source>
</evidence>
<dbReference type="GO" id="GO:0030234">
    <property type="term" value="F:enzyme regulator activity"/>
    <property type="evidence" value="ECO:0007669"/>
    <property type="project" value="TreeGrafter"/>
</dbReference>
<evidence type="ECO:0008006" key="12">
    <source>
        <dbReference type="Google" id="ProtNLM"/>
    </source>
</evidence>
<sequence>MLRRFAGTVIARHARPVATALLCAALAACATMGDLSQHVAGGGTAATAQADHAERLYADGQLDQAANEFLALAAGSRGDAAAHYRLRAAEVLRDRGDLDGAARALGDIKRRRLHGDEPQRLDLLDAEIAIRHGDIGQADELLAGLGDDPSEAVRVRALELRARADLARGERFASAHSRALLDRDLQGGDREQNRRQLVDALAGLDVDALRTGVERLRADDPLRPWVEQALRGKGQPLARALPKPSRPVGTMQPGGNGSLQSEGYSSLHHVALLLPLSAQFATVSQSVRDGFLSAYFADARERRPELRIYDSGRTPADAIAAYERAVADGADHVVGPLQRESVGELFHQSLRARVLALNHPDTGEVPPPGSAEFGLLPDAEGAQVAERMIARGITRAAILAATADWAERAARAFRAQFEAAGGVIAGETRIPDKDVNYSTQILQATGSLGSGTDAGVFVSTRPQQARLLLPQLRVAGVNLPVFATSHVYAGDANAALDRDLDGVEFCDAPWLFGSIPGRPDRNRVATRIDTANGLGGRLFAFGMDAYALLPYMDWLLTHPDSYLNGATGELTADSFGRIHRLVGWARFQNGIALPIDGALDSAPLQP</sequence>
<dbReference type="GO" id="GO:0009252">
    <property type="term" value="P:peptidoglycan biosynthetic process"/>
    <property type="evidence" value="ECO:0007669"/>
    <property type="project" value="UniProtKB-KW"/>
</dbReference>
<evidence type="ECO:0000313" key="10">
    <source>
        <dbReference type="EMBL" id="TCO42680.1"/>
    </source>
</evidence>
<dbReference type="GO" id="GO:0031241">
    <property type="term" value="C:periplasmic side of cell outer membrane"/>
    <property type="evidence" value="ECO:0007669"/>
    <property type="project" value="TreeGrafter"/>
</dbReference>
<dbReference type="Gene3D" id="3.40.50.2300">
    <property type="match status" value="2"/>
</dbReference>
<accession>A0A4V2S319</accession>
<reference evidence="10 11" key="1">
    <citation type="journal article" date="2015" name="Stand. Genomic Sci.">
        <title>Genomic Encyclopedia of Bacterial and Archaeal Type Strains, Phase III: the genomes of soil and plant-associated and newly described type strains.</title>
        <authorList>
            <person name="Whitman W.B."/>
            <person name="Woyke T."/>
            <person name="Klenk H.P."/>
            <person name="Zhou Y."/>
            <person name="Lilburn T.G."/>
            <person name="Beck B.J."/>
            <person name="De Vos P."/>
            <person name="Vandamme P."/>
            <person name="Eisen J.A."/>
            <person name="Garrity G."/>
            <person name="Hugenholtz P."/>
            <person name="Kyrpides N.C."/>
        </authorList>
    </citation>
    <scope>NUCLEOTIDE SEQUENCE [LARGE SCALE GENOMIC DNA]</scope>
    <source>
        <strain evidence="10 11">A3</strain>
    </source>
</reference>
<dbReference type="EMBL" id="SLWQ01000001">
    <property type="protein sequence ID" value="TCO42680.1"/>
    <property type="molecule type" value="Genomic_DNA"/>
</dbReference>